<accession>A0ABV1TZL6</accession>
<dbReference type="EMBL" id="JBEPAZ010000001">
    <property type="protein sequence ID" value="MER6426441.1"/>
    <property type="molecule type" value="Genomic_DNA"/>
</dbReference>
<evidence type="ECO:0000313" key="3">
    <source>
        <dbReference type="Proteomes" id="UP001470023"/>
    </source>
</evidence>
<dbReference type="RefSeq" id="WP_352062634.1">
    <property type="nucleotide sequence ID" value="NZ_JBEPAZ010000001.1"/>
</dbReference>
<keyword evidence="3" id="KW-1185">Reference proteome</keyword>
<gene>
    <name evidence="2" type="ORF">ABT272_01630</name>
</gene>
<evidence type="ECO:0000313" key="2">
    <source>
        <dbReference type="EMBL" id="MER6426441.1"/>
    </source>
</evidence>
<proteinExistence type="predicted"/>
<evidence type="ECO:0000256" key="1">
    <source>
        <dbReference type="SAM" id="MobiDB-lite"/>
    </source>
</evidence>
<organism evidence="2 3">
    <name type="scientific">Streptomyces sp. 900105245</name>
    <dbReference type="NCBI Taxonomy" id="3154379"/>
    <lineage>
        <taxon>Bacteria</taxon>
        <taxon>Bacillati</taxon>
        <taxon>Actinomycetota</taxon>
        <taxon>Actinomycetes</taxon>
        <taxon>Kitasatosporales</taxon>
        <taxon>Streptomycetaceae</taxon>
        <taxon>Streptomyces</taxon>
    </lineage>
</organism>
<protein>
    <submittedName>
        <fullName evidence="2">Uncharacterized protein</fullName>
    </submittedName>
</protein>
<feature type="region of interest" description="Disordered" evidence="1">
    <location>
        <begin position="1"/>
        <end position="24"/>
    </location>
</feature>
<dbReference type="Proteomes" id="UP001470023">
    <property type="component" value="Unassembled WGS sequence"/>
</dbReference>
<comment type="caution">
    <text evidence="2">The sequence shown here is derived from an EMBL/GenBank/DDBJ whole genome shotgun (WGS) entry which is preliminary data.</text>
</comment>
<sequence>MALGDGARGVEATVSSAVPGVPPGVWHGQGAEALGLSGVVSAGAVDAAGGRLIPLAPSSRAAPDQAAEEPLVAAAREASL</sequence>
<name>A0ABV1TZL6_9ACTN</name>
<reference evidence="2 3" key="1">
    <citation type="submission" date="2024-06" db="EMBL/GenBank/DDBJ databases">
        <title>The Natural Products Discovery Center: Release of the First 8490 Sequenced Strains for Exploring Actinobacteria Biosynthetic Diversity.</title>
        <authorList>
            <person name="Kalkreuter E."/>
            <person name="Kautsar S.A."/>
            <person name="Yang D."/>
            <person name="Bader C.D."/>
            <person name="Teijaro C.N."/>
            <person name="Fluegel L."/>
            <person name="Davis C.M."/>
            <person name="Simpson J.R."/>
            <person name="Lauterbach L."/>
            <person name="Steele A.D."/>
            <person name="Gui C."/>
            <person name="Meng S."/>
            <person name="Li G."/>
            <person name="Viehrig K."/>
            <person name="Ye F."/>
            <person name="Su P."/>
            <person name="Kiefer A.F."/>
            <person name="Nichols A."/>
            <person name="Cepeda A.J."/>
            <person name="Yan W."/>
            <person name="Fan B."/>
            <person name="Jiang Y."/>
            <person name="Adhikari A."/>
            <person name="Zheng C.-J."/>
            <person name="Schuster L."/>
            <person name="Cowan T.M."/>
            <person name="Smanski M.J."/>
            <person name="Chevrette M.G."/>
            <person name="De Carvalho L.P.S."/>
            <person name="Shen B."/>
        </authorList>
    </citation>
    <scope>NUCLEOTIDE SEQUENCE [LARGE SCALE GENOMIC DNA]</scope>
    <source>
        <strain evidence="2 3">NPDC001166</strain>
    </source>
</reference>
<feature type="region of interest" description="Disordered" evidence="1">
    <location>
        <begin position="56"/>
        <end position="80"/>
    </location>
</feature>